<dbReference type="OrthoDB" id="5184300at2"/>
<organism evidence="2 3">
    <name type="scientific">Flavobacterium album</name>
    <dbReference type="NCBI Taxonomy" id="2175091"/>
    <lineage>
        <taxon>Bacteria</taxon>
        <taxon>Pseudomonadati</taxon>
        <taxon>Bacteroidota</taxon>
        <taxon>Flavobacteriia</taxon>
        <taxon>Flavobacteriales</taxon>
        <taxon>Flavobacteriaceae</taxon>
        <taxon>Flavobacterium</taxon>
    </lineage>
</organism>
<dbReference type="Proteomes" id="UP000244929">
    <property type="component" value="Chromosome"/>
</dbReference>
<protein>
    <submittedName>
        <fullName evidence="2">Uncharacterized protein</fullName>
    </submittedName>
</protein>
<feature type="region of interest" description="Disordered" evidence="1">
    <location>
        <begin position="251"/>
        <end position="273"/>
    </location>
</feature>
<proteinExistence type="predicted"/>
<sequence>MTLIVSWIGVDEKKKQKKIASLYIASDSRYSWGNLGKYDNGVKVFRCINAPEIFGFCGDVLFPSNLVSQLITQIDNGLFFSGSETSDVKSRKIANFISEAVKYYPIVAFNQNFTIIYGTRIADDFHLFKYIHNYKTRAFDYEEINLPLESGKVFSGGSGSEEFDKNYQSYENPKHNEYGTSRGVYQCFVRTLLNIKDKYSGGAPQIVGLYRKGNAVLFGSVITKKLYIYGQEFIQNTNAGNIEWRNENFERTNPETGKILDGAQRQPSKDATP</sequence>
<dbReference type="RefSeq" id="WP_108779029.1">
    <property type="nucleotide sequence ID" value="NZ_CP029186.1"/>
</dbReference>
<evidence type="ECO:0000313" key="2">
    <source>
        <dbReference type="EMBL" id="AWH86306.1"/>
    </source>
</evidence>
<dbReference type="EMBL" id="CP029186">
    <property type="protein sequence ID" value="AWH86306.1"/>
    <property type="molecule type" value="Genomic_DNA"/>
</dbReference>
<evidence type="ECO:0000256" key="1">
    <source>
        <dbReference type="SAM" id="MobiDB-lite"/>
    </source>
</evidence>
<accession>A0A2S1R148</accession>
<evidence type="ECO:0000313" key="3">
    <source>
        <dbReference type="Proteomes" id="UP000244929"/>
    </source>
</evidence>
<dbReference type="KEGG" id="falb:HYN59_14845"/>
<keyword evidence="3" id="KW-1185">Reference proteome</keyword>
<name>A0A2S1R148_9FLAO</name>
<reference evidence="2 3" key="1">
    <citation type="submission" date="2018-04" db="EMBL/GenBank/DDBJ databases">
        <title>Genome sequencing of Flavobacterium sp. HYN0059.</title>
        <authorList>
            <person name="Yi H."/>
            <person name="Baek C."/>
        </authorList>
    </citation>
    <scope>NUCLEOTIDE SEQUENCE [LARGE SCALE GENOMIC DNA]</scope>
    <source>
        <strain evidence="2 3">HYN0059</strain>
    </source>
</reference>
<gene>
    <name evidence="2" type="ORF">HYN59_14845</name>
</gene>
<dbReference type="AlphaFoldDB" id="A0A2S1R148"/>